<dbReference type="CDD" id="cd00531">
    <property type="entry name" value="NTF2_like"/>
    <property type="match status" value="1"/>
</dbReference>
<keyword evidence="2" id="KW-1185">Reference proteome</keyword>
<accession>A0ABU1F4U4</accession>
<gene>
    <name evidence="1" type="ORF">RGD00_04700</name>
</gene>
<dbReference type="Proteomes" id="UP001247754">
    <property type="component" value="Unassembled WGS sequence"/>
</dbReference>
<name>A0ABU1F4U4_9RHOB</name>
<dbReference type="Gene3D" id="3.10.450.50">
    <property type="match status" value="1"/>
</dbReference>
<sequence>METDIHTFFAHYESFFNRALAGDADMAEAAGFYSPAFIAATPRGVMTGQNDDSLRQAMAQGYARYRAIGTKGMRLDTIRVDRIDPAHALAHVGWTATYTRPGDPDVAIAFEVHYLLQVLDGGPRIFGWISGDEEAVLRQHGILPQ</sequence>
<dbReference type="EMBL" id="JAVKPH010000003">
    <property type="protein sequence ID" value="MDR5651889.1"/>
    <property type="molecule type" value="Genomic_DNA"/>
</dbReference>
<dbReference type="SUPFAM" id="SSF54427">
    <property type="entry name" value="NTF2-like"/>
    <property type="match status" value="1"/>
</dbReference>
<evidence type="ECO:0000313" key="1">
    <source>
        <dbReference type="EMBL" id="MDR5651889.1"/>
    </source>
</evidence>
<reference evidence="1 2" key="1">
    <citation type="submission" date="2023-09" db="EMBL/GenBank/DDBJ databases">
        <title>Xinfangfangia sedmenti sp. nov., isolated the sedment.</title>
        <authorList>
            <person name="Xu L."/>
        </authorList>
    </citation>
    <scope>NUCLEOTIDE SEQUENCE [LARGE SCALE GENOMIC DNA]</scope>
    <source>
        <strain evidence="1 2">LG-4</strain>
    </source>
</reference>
<protein>
    <submittedName>
        <fullName evidence="1">Nuclear transport factor 2 family protein</fullName>
    </submittedName>
</protein>
<proteinExistence type="predicted"/>
<evidence type="ECO:0000313" key="2">
    <source>
        <dbReference type="Proteomes" id="UP001247754"/>
    </source>
</evidence>
<dbReference type="RefSeq" id="WP_310456135.1">
    <property type="nucleotide sequence ID" value="NZ_JAVKPH010000003.1"/>
</dbReference>
<comment type="caution">
    <text evidence="1">The sequence shown here is derived from an EMBL/GenBank/DDBJ whole genome shotgun (WGS) entry which is preliminary data.</text>
</comment>
<dbReference type="InterPro" id="IPR032710">
    <property type="entry name" value="NTF2-like_dom_sf"/>
</dbReference>
<organism evidence="1 2">
    <name type="scientific">Ruixingdingia sedimenti</name>
    <dbReference type="NCBI Taxonomy" id="3073604"/>
    <lineage>
        <taxon>Bacteria</taxon>
        <taxon>Pseudomonadati</taxon>
        <taxon>Pseudomonadota</taxon>
        <taxon>Alphaproteobacteria</taxon>
        <taxon>Rhodobacterales</taxon>
        <taxon>Paracoccaceae</taxon>
        <taxon>Ruixingdingia</taxon>
    </lineage>
</organism>